<proteinExistence type="predicted"/>
<accession>A0A7X0XFT5</accession>
<dbReference type="AlphaFoldDB" id="A0A7X0XFT5"/>
<dbReference type="Proteomes" id="UP000533953">
    <property type="component" value="Unassembled WGS sequence"/>
</dbReference>
<dbReference type="RefSeq" id="WP_185418084.1">
    <property type="nucleotide sequence ID" value="NZ_JAASTX010000021.1"/>
</dbReference>
<dbReference type="EMBL" id="JAASTX010000021">
    <property type="protein sequence ID" value="MBC1492911.1"/>
    <property type="molecule type" value="Genomic_DNA"/>
</dbReference>
<gene>
    <name evidence="1" type="ORF">HCI99_13905</name>
</gene>
<name>A0A7X0XFT5_9LIST</name>
<evidence type="ECO:0000313" key="2">
    <source>
        <dbReference type="Proteomes" id="UP000533953"/>
    </source>
</evidence>
<protein>
    <submittedName>
        <fullName evidence="1">Uncharacterized protein</fullName>
    </submittedName>
</protein>
<comment type="caution">
    <text evidence="1">The sequence shown here is derived from an EMBL/GenBank/DDBJ whole genome shotgun (WGS) entry which is preliminary data.</text>
</comment>
<evidence type="ECO:0000313" key="1">
    <source>
        <dbReference type="EMBL" id="MBC1492911.1"/>
    </source>
</evidence>
<reference evidence="1 2" key="1">
    <citation type="submission" date="2020-03" db="EMBL/GenBank/DDBJ databases">
        <title>Soil Listeria distribution.</title>
        <authorList>
            <person name="Liao J."/>
            <person name="Wiedmann M."/>
        </authorList>
    </citation>
    <scope>NUCLEOTIDE SEQUENCE [LARGE SCALE GENOMIC DNA]</scope>
    <source>
        <strain evidence="1 2">FSL L7-1547</strain>
    </source>
</reference>
<organism evidence="1 2">
    <name type="scientific">Listeria booriae</name>
    <dbReference type="NCBI Taxonomy" id="1552123"/>
    <lineage>
        <taxon>Bacteria</taxon>
        <taxon>Bacillati</taxon>
        <taxon>Bacillota</taxon>
        <taxon>Bacilli</taxon>
        <taxon>Bacillales</taxon>
        <taxon>Listeriaceae</taxon>
        <taxon>Listeria</taxon>
    </lineage>
</organism>
<sequence>MGLVSNKELAKYKLTNTSEIQFTINDFNQIKGKTLRIKDGADVIRNMKITAPVMTVKNMPVGIYSLDIPTGMTRFYKPSTNYLAVSDGENKLNIQMNELQTSTVASEQLIFRGVSNAIFAKGTVDPEAGKFTLNVTKGDPHWLFSGRYAARG</sequence>